<organism evidence="1">
    <name type="scientific">Rhizophora mucronata</name>
    <name type="common">Asiatic mangrove</name>
    <dbReference type="NCBI Taxonomy" id="61149"/>
    <lineage>
        <taxon>Eukaryota</taxon>
        <taxon>Viridiplantae</taxon>
        <taxon>Streptophyta</taxon>
        <taxon>Embryophyta</taxon>
        <taxon>Tracheophyta</taxon>
        <taxon>Spermatophyta</taxon>
        <taxon>Magnoliopsida</taxon>
        <taxon>eudicotyledons</taxon>
        <taxon>Gunneridae</taxon>
        <taxon>Pentapetalae</taxon>
        <taxon>rosids</taxon>
        <taxon>fabids</taxon>
        <taxon>Malpighiales</taxon>
        <taxon>Rhizophoraceae</taxon>
        <taxon>Rhizophora</taxon>
    </lineage>
</organism>
<name>A0A2P2J0K7_RHIMU</name>
<reference evidence="1" key="1">
    <citation type="submission" date="2018-02" db="EMBL/GenBank/DDBJ databases">
        <title>Rhizophora mucronata_Transcriptome.</title>
        <authorList>
            <person name="Meera S.P."/>
            <person name="Sreeshan A."/>
            <person name="Augustine A."/>
        </authorList>
    </citation>
    <scope>NUCLEOTIDE SEQUENCE</scope>
    <source>
        <tissue evidence="1">Leaf</tissue>
    </source>
</reference>
<accession>A0A2P2J0K7</accession>
<protein>
    <submittedName>
        <fullName evidence="1">Organic cation/carnitine transporter 7-like</fullName>
    </submittedName>
</protein>
<proteinExistence type="predicted"/>
<dbReference type="EMBL" id="GGEC01006510">
    <property type="protein sequence ID" value="MBW86993.1"/>
    <property type="molecule type" value="Transcribed_RNA"/>
</dbReference>
<sequence>MISNKNTRRQWCSIQFGHLLHDSDGIFFSSFQAQVPWRLRCHNIE</sequence>
<dbReference type="AlphaFoldDB" id="A0A2P2J0K7"/>
<evidence type="ECO:0000313" key="1">
    <source>
        <dbReference type="EMBL" id="MBW86993.1"/>
    </source>
</evidence>